<dbReference type="EMBL" id="JAIFRP010004455">
    <property type="protein sequence ID" value="KAK2575276.1"/>
    <property type="molecule type" value="Genomic_DNA"/>
</dbReference>
<protein>
    <submittedName>
        <fullName evidence="2">Uncharacterized protein</fullName>
    </submittedName>
</protein>
<reference evidence="2" key="1">
    <citation type="submission" date="2021-08" db="EMBL/GenBank/DDBJ databases">
        <authorList>
            <person name="Misof B."/>
            <person name="Oliver O."/>
            <person name="Podsiadlowski L."/>
            <person name="Donath A."/>
            <person name="Peters R."/>
            <person name="Mayer C."/>
            <person name="Rust J."/>
            <person name="Gunkel S."/>
            <person name="Lesny P."/>
            <person name="Martin S."/>
            <person name="Oeyen J.P."/>
            <person name="Petersen M."/>
            <person name="Panagiotis P."/>
            <person name="Wilbrandt J."/>
            <person name="Tanja T."/>
        </authorList>
    </citation>
    <scope>NUCLEOTIDE SEQUENCE</scope>
    <source>
        <strain evidence="2">GBR_01_08_01A</strain>
        <tissue evidence="2">Thorax + abdomen</tissue>
    </source>
</reference>
<evidence type="ECO:0000256" key="1">
    <source>
        <dbReference type="SAM" id="MobiDB-lite"/>
    </source>
</evidence>
<name>A0AAD9R8Y5_9HYME</name>
<feature type="region of interest" description="Disordered" evidence="1">
    <location>
        <begin position="36"/>
        <end position="87"/>
    </location>
</feature>
<comment type="caution">
    <text evidence="2">The sequence shown here is derived from an EMBL/GenBank/DDBJ whole genome shotgun (WGS) entry which is preliminary data.</text>
</comment>
<evidence type="ECO:0000313" key="2">
    <source>
        <dbReference type="EMBL" id="KAK2575276.1"/>
    </source>
</evidence>
<organism evidence="2 3">
    <name type="scientific">Odynerus spinipes</name>
    <dbReference type="NCBI Taxonomy" id="1348599"/>
    <lineage>
        <taxon>Eukaryota</taxon>
        <taxon>Metazoa</taxon>
        <taxon>Ecdysozoa</taxon>
        <taxon>Arthropoda</taxon>
        <taxon>Hexapoda</taxon>
        <taxon>Insecta</taxon>
        <taxon>Pterygota</taxon>
        <taxon>Neoptera</taxon>
        <taxon>Endopterygota</taxon>
        <taxon>Hymenoptera</taxon>
        <taxon>Apocrita</taxon>
        <taxon>Aculeata</taxon>
        <taxon>Vespoidea</taxon>
        <taxon>Vespidae</taxon>
        <taxon>Eumeninae</taxon>
        <taxon>Odynerus</taxon>
    </lineage>
</organism>
<feature type="compositionally biased region" description="Polar residues" evidence="1">
    <location>
        <begin position="1"/>
        <end position="10"/>
    </location>
</feature>
<feature type="region of interest" description="Disordered" evidence="1">
    <location>
        <begin position="1"/>
        <end position="21"/>
    </location>
</feature>
<feature type="region of interest" description="Disordered" evidence="1">
    <location>
        <begin position="109"/>
        <end position="130"/>
    </location>
</feature>
<gene>
    <name evidence="2" type="ORF">KPH14_007661</name>
</gene>
<dbReference type="Proteomes" id="UP001258017">
    <property type="component" value="Unassembled WGS sequence"/>
</dbReference>
<dbReference type="AlphaFoldDB" id="A0AAD9R8Y5"/>
<keyword evidence="3" id="KW-1185">Reference proteome</keyword>
<proteinExistence type="predicted"/>
<feature type="compositionally biased region" description="Basic and acidic residues" evidence="1">
    <location>
        <begin position="64"/>
        <end position="82"/>
    </location>
</feature>
<sequence length="130" mass="14101">MGLLTPTTGSIKDRPSVEGPAVKQYGSASLALRNDAVRKTSTSHNTGGCFYNGHETSNVHRFKRPDGRADDKNPDSEDRRSPEGVASRRAIIRPSAFFCLSAPIKRRGTLSVRDDSPLESSPFRSTAALI</sequence>
<accession>A0AAD9R8Y5</accession>
<reference evidence="2" key="2">
    <citation type="journal article" date="2023" name="Commun. Biol.">
        <title>Intrasexual cuticular hydrocarbon dimorphism in a wasp sheds light on hydrocarbon biosynthesis genes in Hymenoptera.</title>
        <authorList>
            <person name="Moris V.C."/>
            <person name="Podsiadlowski L."/>
            <person name="Martin S."/>
            <person name="Oeyen J.P."/>
            <person name="Donath A."/>
            <person name="Petersen M."/>
            <person name="Wilbrandt J."/>
            <person name="Misof B."/>
            <person name="Liedtke D."/>
            <person name="Thamm M."/>
            <person name="Scheiner R."/>
            <person name="Schmitt T."/>
            <person name="Niehuis O."/>
        </authorList>
    </citation>
    <scope>NUCLEOTIDE SEQUENCE</scope>
    <source>
        <strain evidence="2">GBR_01_08_01A</strain>
    </source>
</reference>
<evidence type="ECO:0000313" key="3">
    <source>
        <dbReference type="Proteomes" id="UP001258017"/>
    </source>
</evidence>